<dbReference type="EMBL" id="CP000584">
    <property type="protein sequence ID" value="ABO95788.1"/>
    <property type="molecule type" value="Genomic_DNA"/>
</dbReference>
<feature type="compositionally biased region" description="Basic residues" evidence="1">
    <location>
        <begin position="28"/>
        <end position="40"/>
    </location>
</feature>
<dbReference type="GO" id="GO:0009535">
    <property type="term" value="C:chloroplast thylakoid membrane"/>
    <property type="evidence" value="ECO:0007669"/>
    <property type="project" value="InterPro"/>
</dbReference>
<dbReference type="AlphaFoldDB" id="A4RVZ1"/>
<dbReference type="HOGENOM" id="CLU_910272_0_0_1"/>
<accession>A4RVZ1</accession>
<dbReference type="InterPro" id="IPR039987">
    <property type="entry name" value="PGRL1"/>
</dbReference>
<proteinExistence type="predicted"/>
<protein>
    <submittedName>
        <fullName evidence="2">Uncharacterized protein</fullName>
    </submittedName>
</protein>
<dbReference type="eggNOG" id="ENOG502QRUP">
    <property type="taxonomic scope" value="Eukaryota"/>
</dbReference>
<dbReference type="PANTHER" id="PTHR31032:SF2">
    <property type="entry name" value="PGR5-LIKE A PROTEIN"/>
    <property type="match status" value="1"/>
</dbReference>
<evidence type="ECO:0000313" key="3">
    <source>
        <dbReference type="Proteomes" id="UP000001568"/>
    </source>
</evidence>
<dbReference type="GO" id="GO:0016730">
    <property type="term" value="F:oxidoreductase activity, acting on iron-sulfur proteins as donors"/>
    <property type="evidence" value="ECO:0007669"/>
    <property type="project" value="InterPro"/>
</dbReference>
<keyword evidence="3" id="KW-1185">Reference proteome</keyword>
<dbReference type="GO" id="GO:0009773">
    <property type="term" value="P:photosynthetic electron transport in photosystem I"/>
    <property type="evidence" value="ECO:0007669"/>
    <property type="project" value="InterPro"/>
</dbReference>
<dbReference type="OMA" id="YLVGYPI"/>
<dbReference type="OrthoDB" id="567232at2759"/>
<evidence type="ECO:0000256" key="1">
    <source>
        <dbReference type="SAM" id="MobiDB-lite"/>
    </source>
</evidence>
<dbReference type="PANTHER" id="PTHR31032">
    <property type="entry name" value="PGR5-LIKE PROTEIN 1B, CHLOROPLASTIC"/>
    <property type="match status" value="1"/>
</dbReference>
<dbReference type="KEGG" id="olu:OSTLU_37132"/>
<sequence>MTLGARATTTTATTTRPRRRAGVATRTTRTRTRTTRKGAKRRLERDADADARCVAREANGRDADGEANADAEAEASSSIAVIENLDAATQEELETLYVACKEKYFTGAPAVSDEYFDALEAKLSYAGSGVVKKYPRCSVRGKAVYSDCVVDEAQMRALQTSYLAILALGTLFALVDFGDDLRAVFSVVLGDHGPNVPQFRVPIVGLVGLGLISRGLEKLNAASTGETLAMTGECPACHEDVYAFLPVRRGQARERTECHVCGRKIVFETQFERRETSPWRVTGKGRIYLVSEIADFSVDKSADDDA</sequence>
<gene>
    <name evidence="2" type="ORF">OSTLU_37132</name>
</gene>
<dbReference type="GeneID" id="5001394"/>
<feature type="compositionally biased region" description="Low complexity" evidence="1">
    <location>
        <begin position="1"/>
        <end position="15"/>
    </location>
</feature>
<organism evidence="2 3">
    <name type="scientific">Ostreococcus lucimarinus (strain CCE9901)</name>
    <dbReference type="NCBI Taxonomy" id="436017"/>
    <lineage>
        <taxon>Eukaryota</taxon>
        <taxon>Viridiplantae</taxon>
        <taxon>Chlorophyta</taxon>
        <taxon>Mamiellophyceae</taxon>
        <taxon>Mamiellales</taxon>
        <taxon>Bathycoccaceae</taxon>
        <taxon>Ostreococcus</taxon>
    </lineage>
</organism>
<feature type="region of interest" description="Disordered" evidence="1">
    <location>
        <begin position="1"/>
        <end position="48"/>
    </location>
</feature>
<name>A4RVZ1_OSTLU</name>
<reference evidence="2 3" key="1">
    <citation type="journal article" date="2007" name="Proc. Natl. Acad. Sci. U.S.A.">
        <title>The tiny eukaryote Ostreococcus provides genomic insights into the paradox of plankton speciation.</title>
        <authorList>
            <person name="Palenik B."/>
            <person name="Grimwood J."/>
            <person name="Aerts A."/>
            <person name="Rouze P."/>
            <person name="Salamov A."/>
            <person name="Putnam N."/>
            <person name="Dupont C."/>
            <person name="Jorgensen R."/>
            <person name="Derelle E."/>
            <person name="Rombauts S."/>
            <person name="Zhou K."/>
            <person name="Otillar R."/>
            <person name="Merchant S.S."/>
            <person name="Podell S."/>
            <person name="Gaasterland T."/>
            <person name="Napoli C."/>
            <person name="Gendler K."/>
            <person name="Manuell A."/>
            <person name="Tai V."/>
            <person name="Vallon O."/>
            <person name="Piganeau G."/>
            <person name="Jancek S."/>
            <person name="Heijde M."/>
            <person name="Jabbari K."/>
            <person name="Bowler C."/>
            <person name="Lohr M."/>
            <person name="Robbens S."/>
            <person name="Werner G."/>
            <person name="Dubchak I."/>
            <person name="Pazour G.J."/>
            <person name="Ren Q."/>
            <person name="Paulsen I."/>
            <person name="Delwiche C."/>
            <person name="Schmutz J."/>
            <person name="Rokhsar D."/>
            <person name="Van de Peer Y."/>
            <person name="Moreau H."/>
            <person name="Grigoriev I.V."/>
        </authorList>
    </citation>
    <scope>NUCLEOTIDE SEQUENCE [LARGE SCALE GENOMIC DNA]</scope>
    <source>
        <strain evidence="2 3">CCE9901</strain>
    </source>
</reference>
<evidence type="ECO:0000313" key="2">
    <source>
        <dbReference type="EMBL" id="ABO95788.1"/>
    </source>
</evidence>
<dbReference type="Gramene" id="ABO95788">
    <property type="protein sequence ID" value="ABO95788"/>
    <property type="gene ID" value="OSTLU_37132"/>
</dbReference>
<dbReference type="RefSeq" id="XP_001417495.1">
    <property type="nucleotide sequence ID" value="XM_001417458.1"/>
</dbReference>
<dbReference type="Proteomes" id="UP000001568">
    <property type="component" value="Chromosome 4"/>
</dbReference>